<dbReference type="Pfam" id="PF00685">
    <property type="entry name" value="Sulfotransfer_1"/>
    <property type="match status" value="1"/>
</dbReference>
<sequence length="316" mass="36800">MVKHWLNATFSEHSPSNHSPLNHSPLNDWPLNQRPNVFIIGAPRSGTSALYLSLKQHPQVSLSVLKEPHFLADDLPAQPHTITDWQDYQSLFTGANTAMRGEGSVWYLSSEHAPRNIHALNPEAKIIVLLRRPWQQVQSLHSLYLRTGNEDVTDLEQAIELAPQRLNGQHLPDQHYFCHGLQYLNNTYYARMLARYYRYFTPEQIRVLIFDDYKQDNPKTMAQVCEFLNLSPYSDWAISQQEGQKRVRSIVMKQLKQLSPQVRQKIHPKLVQIHKTTAVSDYRPAYLNHLKSLFKTQTQELSDLLGRDLYTTWYKD</sequence>
<dbReference type="PANTHER" id="PTHR10605">
    <property type="entry name" value="HEPARAN SULFATE SULFOTRANSFERASE"/>
    <property type="match status" value="1"/>
</dbReference>
<dbReference type="RefSeq" id="WP_353301473.1">
    <property type="nucleotide sequence ID" value="NZ_BAABWN010000001.1"/>
</dbReference>
<dbReference type="InterPro" id="IPR027417">
    <property type="entry name" value="P-loop_NTPase"/>
</dbReference>
<evidence type="ECO:0000259" key="3">
    <source>
        <dbReference type="Pfam" id="PF00685"/>
    </source>
</evidence>
<dbReference type="PANTHER" id="PTHR10605:SF56">
    <property type="entry name" value="BIFUNCTIONAL HEPARAN SULFATE N-DEACETYLASE_N-SULFOTRANSFERASE"/>
    <property type="match status" value="1"/>
</dbReference>
<gene>
    <name evidence="4" type="ORF">NBRC116591_03820</name>
</gene>
<evidence type="ECO:0000256" key="2">
    <source>
        <dbReference type="ARBA" id="ARBA00023180"/>
    </source>
</evidence>
<keyword evidence="1" id="KW-0808">Transferase</keyword>
<dbReference type="InterPro" id="IPR000863">
    <property type="entry name" value="Sulfotransferase_dom"/>
</dbReference>
<evidence type="ECO:0000256" key="1">
    <source>
        <dbReference type="ARBA" id="ARBA00022679"/>
    </source>
</evidence>
<dbReference type="Proteomes" id="UP001465153">
    <property type="component" value="Unassembled WGS sequence"/>
</dbReference>
<dbReference type="SUPFAM" id="SSF52540">
    <property type="entry name" value="P-loop containing nucleoside triphosphate hydrolases"/>
    <property type="match status" value="1"/>
</dbReference>
<name>A0ABQ0A4K7_9GAMM</name>
<proteinExistence type="predicted"/>
<dbReference type="Gene3D" id="3.40.50.300">
    <property type="entry name" value="P-loop containing nucleotide triphosphate hydrolases"/>
    <property type="match status" value="1"/>
</dbReference>
<evidence type="ECO:0000313" key="5">
    <source>
        <dbReference type="Proteomes" id="UP001465153"/>
    </source>
</evidence>
<feature type="domain" description="Sulfotransferase" evidence="3">
    <location>
        <begin position="35"/>
        <end position="262"/>
    </location>
</feature>
<dbReference type="InterPro" id="IPR037359">
    <property type="entry name" value="NST/OST"/>
</dbReference>
<keyword evidence="5" id="KW-1185">Reference proteome</keyword>
<evidence type="ECO:0000313" key="4">
    <source>
        <dbReference type="EMBL" id="GAA6166572.1"/>
    </source>
</evidence>
<comment type="caution">
    <text evidence="4">The sequence shown here is derived from an EMBL/GenBank/DDBJ whole genome shotgun (WGS) entry which is preliminary data.</text>
</comment>
<accession>A0ABQ0A4K7</accession>
<dbReference type="EMBL" id="BAABWN010000001">
    <property type="protein sequence ID" value="GAA6166572.1"/>
    <property type="molecule type" value="Genomic_DNA"/>
</dbReference>
<protein>
    <recommendedName>
        <fullName evidence="3">Sulfotransferase domain-containing protein</fullName>
    </recommendedName>
</protein>
<organism evidence="4 5">
    <name type="scientific">Sessilibacter corallicola</name>
    <dbReference type="NCBI Taxonomy" id="2904075"/>
    <lineage>
        <taxon>Bacteria</taxon>
        <taxon>Pseudomonadati</taxon>
        <taxon>Pseudomonadota</taxon>
        <taxon>Gammaproteobacteria</taxon>
        <taxon>Cellvibrionales</taxon>
        <taxon>Cellvibrionaceae</taxon>
        <taxon>Sessilibacter</taxon>
    </lineage>
</organism>
<keyword evidence="2" id="KW-0325">Glycoprotein</keyword>
<reference evidence="4 5" key="1">
    <citation type="submission" date="2024-04" db="EMBL/GenBank/DDBJ databases">
        <title>Draft genome sequence of Sessilibacter corallicola NBRC 116591.</title>
        <authorList>
            <person name="Miyakawa T."/>
            <person name="Kusuya Y."/>
            <person name="Miura T."/>
        </authorList>
    </citation>
    <scope>NUCLEOTIDE SEQUENCE [LARGE SCALE GENOMIC DNA]</scope>
    <source>
        <strain evidence="4 5">KU-00831-HH</strain>
    </source>
</reference>